<dbReference type="Proteomes" id="UP000823749">
    <property type="component" value="Chromosome 2"/>
</dbReference>
<gene>
    <name evidence="2" type="ORF">RHGRI_003905</name>
</gene>
<dbReference type="AlphaFoldDB" id="A0AAV6L6Y5"/>
<dbReference type="PANTHER" id="PTHR36617">
    <property type="entry name" value="PROTEIN, PUTATIVE-RELATED"/>
    <property type="match status" value="1"/>
</dbReference>
<comment type="caution">
    <text evidence="2">The sequence shown here is derived from an EMBL/GenBank/DDBJ whole genome shotgun (WGS) entry which is preliminary data.</text>
</comment>
<evidence type="ECO:0000313" key="2">
    <source>
        <dbReference type="EMBL" id="KAG5560722.1"/>
    </source>
</evidence>
<protein>
    <recommendedName>
        <fullName evidence="1">Reverse transcriptase zinc-binding domain-containing protein</fullName>
    </recommendedName>
</protein>
<feature type="domain" description="Reverse transcriptase zinc-binding" evidence="1">
    <location>
        <begin position="144"/>
        <end position="232"/>
    </location>
</feature>
<dbReference type="PANTHER" id="PTHR36617:SF5">
    <property type="entry name" value="OS05G0421675 PROTEIN"/>
    <property type="match status" value="1"/>
</dbReference>
<name>A0AAV6L6Y5_9ERIC</name>
<reference evidence="2" key="1">
    <citation type="submission" date="2020-08" db="EMBL/GenBank/DDBJ databases">
        <title>Plant Genome Project.</title>
        <authorList>
            <person name="Zhang R.-G."/>
        </authorList>
    </citation>
    <scope>NUCLEOTIDE SEQUENCE</scope>
    <source>
        <strain evidence="2">WSP0</strain>
        <tissue evidence="2">Leaf</tissue>
    </source>
</reference>
<organism evidence="2 3">
    <name type="scientific">Rhododendron griersonianum</name>
    <dbReference type="NCBI Taxonomy" id="479676"/>
    <lineage>
        <taxon>Eukaryota</taxon>
        <taxon>Viridiplantae</taxon>
        <taxon>Streptophyta</taxon>
        <taxon>Embryophyta</taxon>
        <taxon>Tracheophyta</taxon>
        <taxon>Spermatophyta</taxon>
        <taxon>Magnoliopsida</taxon>
        <taxon>eudicotyledons</taxon>
        <taxon>Gunneridae</taxon>
        <taxon>Pentapetalae</taxon>
        <taxon>asterids</taxon>
        <taxon>Ericales</taxon>
        <taxon>Ericaceae</taxon>
        <taxon>Ericoideae</taxon>
        <taxon>Rhodoreae</taxon>
        <taxon>Rhododendron</taxon>
    </lineage>
</organism>
<evidence type="ECO:0000259" key="1">
    <source>
        <dbReference type="Pfam" id="PF13966"/>
    </source>
</evidence>
<sequence>MKYGLDNRDWLPQLPVPSRSSTVWKDIYSVGNISSEFRKFLYDGFKIEVKSGNLTKFWEHKWLGETPLSSQYPRLYAASLQKDTRIVDIGQSSTLGWWSLNFRWDLFDREKASLLQLQHKLAEINLVRDLDDRLLWTKDKSNSFSVGSAYTKWEELNCNEDSNLHRIWKNLSPPKVEVFVWMAAQGKIASRSVLASRGLIFDEGAQECPLCAETCETPRHLLLHCRFSWEVWTGILRWWGVLWICPPTIMDFIAIWFNNSFKNLEKKCWESILFAGLWSIWTARNEVIFSNKHIKRVLRWFQEYVMWGRYSRANCQQVGSHYWLQEWKTPYEVLGPPTWSKPKKDPNMVPCH</sequence>
<keyword evidence="3" id="KW-1185">Reference proteome</keyword>
<dbReference type="EMBL" id="JACTNZ010000002">
    <property type="protein sequence ID" value="KAG5560722.1"/>
    <property type="molecule type" value="Genomic_DNA"/>
</dbReference>
<accession>A0AAV6L6Y5</accession>
<proteinExistence type="predicted"/>
<dbReference type="InterPro" id="IPR026960">
    <property type="entry name" value="RVT-Znf"/>
</dbReference>
<evidence type="ECO:0000313" key="3">
    <source>
        <dbReference type="Proteomes" id="UP000823749"/>
    </source>
</evidence>
<dbReference type="Pfam" id="PF13966">
    <property type="entry name" value="zf-RVT"/>
    <property type="match status" value="1"/>
</dbReference>